<dbReference type="AlphaFoldDB" id="Q2SPR8"/>
<dbReference type="FunFam" id="3.90.950.10:FF:000002">
    <property type="entry name" value="Inosine/xanthosine triphosphatase"/>
    <property type="match status" value="1"/>
</dbReference>
<dbReference type="OrthoDB" id="6334099at2"/>
<dbReference type="PANTHER" id="PTHR34699:SF2">
    <property type="entry name" value="NON-CANONICAL PURINE NTP PHOSPHATASE_PRRC1 DOMAIN-CONTAINING PROTEIN"/>
    <property type="match status" value="1"/>
</dbReference>
<dbReference type="InterPro" id="IPR002786">
    <property type="entry name" value="Non_canon_purine_NTPase"/>
</dbReference>
<evidence type="ECO:0000256" key="11">
    <source>
        <dbReference type="HAMAP-Rule" id="MF_00648"/>
    </source>
</evidence>
<keyword evidence="5 11" id="KW-0460">Magnesium</keyword>
<evidence type="ECO:0000256" key="5">
    <source>
        <dbReference type="ARBA" id="ARBA00022842"/>
    </source>
</evidence>
<evidence type="ECO:0000256" key="1">
    <source>
        <dbReference type="ARBA" id="ARBA00001936"/>
    </source>
</evidence>
<keyword evidence="4 11" id="KW-0378">Hydrolase</keyword>
<evidence type="ECO:0000256" key="4">
    <source>
        <dbReference type="ARBA" id="ARBA00022801"/>
    </source>
</evidence>
<feature type="domain" description="Non-canonical purine NTP phosphatase/PRRC1" evidence="12">
    <location>
        <begin position="8"/>
        <end position="170"/>
    </location>
</feature>
<dbReference type="PANTHER" id="PTHR34699">
    <property type="match status" value="1"/>
</dbReference>
<dbReference type="Gene3D" id="3.90.950.10">
    <property type="match status" value="1"/>
</dbReference>
<dbReference type="NCBIfam" id="NF003459">
    <property type="entry name" value="PRK05074.1"/>
    <property type="match status" value="1"/>
</dbReference>
<evidence type="ECO:0000313" key="14">
    <source>
        <dbReference type="Proteomes" id="UP000000238"/>
    </source>
</evidence>
<dbReference type="HOGENOM" id="CLU_087417_1_0_6"/>
<dbReference type="STRING" id="349521.HCH_00446"/>
<keyword evidence="14" id="KW-1185">Reference proteome</keyword>
<evidence type="ECO:0000313" key="13">
    <source>
        <dbReference type="EMBL" id="ABC27356.1"/>
    </source>
</evidence>
<dbReference type="HAMAP" id="MF_00648">
    <property type="entry name" value="Non_canon_purine_NTPase_YjjX"/>
    <property type="match status" value="1"/>
</dbReference>
<dbReference type="SUPFAM" id="SSF52972">
    <property type="entry name" value="ITPase-like"/>
    <property type="match status" value="1"/>
</dbReference>
<evidence type="ECO:0000259" key="12">
    <source>
        <dbReference type="Pfam" id="PF01931"/>
    </source>
</evidence>
<dbReference type="Pfam" id="PF01931">
    <property type="entry name" value="NTPase_I-T"/>
    <property type="match status" value="1"/>
</dbReference>
<dbReference type="eggNOG" id="COG1986">
    <property type="taxonomic scope" value="Bacteria"/>
</dbReference>
<accession>Q2SPR8</accession>
<dbReference type="EMBL" id="CP000155">
    <property type="protein sequence ID" value="ABC27356.1"/>
    <property type="molecule type" value="Genomic_DNA"/>
</dbReference>
<dbReference type="EC" id="3.6.1.73" evidence="11"/>
<protein>
    <recommendedName>
        <fullName evidence="11">Inosine/xanthosine triphosphatase</fullName>
        <shortName evidence="11">ITPase/XTPase</shortName>
        <ecNumber evidence="11">3.6.1.73</ecNumber>
    </recommendedName>
    <alternativeName>
        <fullName evidence="11">Non-canonical purine NTP phosphatase</fullName>
    </alternativeName>
    <alternativeName>
        <fullName evidence="11">Non-standard purine NTP phosphatase</fullName>
    </alternativeName>
    <alternativeName>
        <fullName evidence="11">Nucleoside-triphosphate phosphatase</fullName>
        <shortName evidence="11">NTPase</shortName>
    </alternativeName>
</protein>
<reference evidence="13 14" key="1">
    <citation type="journal article" date="2005" name="Nucleic Acids Res.">
        <title>Genomic blueprint of Hahella chejuensis, a marine microbe producing an algicidal agent.</title>
        <authorList>
            <person name="Jeong H."/>
            <person name="Yim J.H."/>
            <person name="Lee C."/>
            <person name="Choi S.-H."/>
            <person name="Park Y.K."/>
            <person name="Yoon S.H."/>
            <person name="Hur C.-G."/>
            <person name="Kang H.-Y."/>
            <person name="Kim D."/>
            <person name="Lee H.H."/>
            <person name="Park K.H."/>
            <person name="Park S.-H."/>
            <person name="Park H.-S."/>
            <person name="Lee H.K."/>
            <person name="Oh T.K."/>
            <person name="Kim J.F."/>
        </authorList>
    </citation>
    <scope>NUCLEOTIDE SEQUENCE [LARGE SCALE GENOMIC DNA]</scope>
    <source>
        <strain evidence="13 14">KCTC 2396</strain>
    </source>
</reference>
<dbReference type="KEGG" id="hch:HCH_00446"/>
<dbReference type="InterPro" id="IPR029001">
    <property type="entry name" value="ITPase-like_fam"/>
</dbReference>
<dbReference type="GO" id="GO:0000166">
    <property type="term" value="F:nucleotide binding"/>
    <property type="evidence" value="ECO:0007669"/>
    <property type="project" value="UniProtKB-KW"/>
</dbReference>
<evidence type="ECO:0000256" key="3">
    <source>
        <dbReference type="ARBA" id="ARBA00022741"/>
    </source>
</evidence>
<evidence type="ECO:0000256" key="7">
    <source>
        <dbReference type="ARBA" id="ARBA00023211"/>
    </source>
</evidence>
<feature type="binding site" evidence="11">
    <location>
        <position position="39"/>
    </location>
    <ligand>
        <name>Mg(2+)</name>
        <dbReference type="ChEBI" id="CHEBI:18420"/>
    </ligand>
</feature>
<comment type="similarity">
    <text evidence="10 11">Belongs to the YjjX NTPase family.</text>
</comment>
<comment type="function">
    <text evidence="11">Phosphatase that hydrolyzes non-canonical purine nucleotides such as XTP and ITP to their respective diphosphate derivatives. Probably excludes non-canonical purines from DNA/RNA precursor pool, thus preventing their incorporation into DNA/RNA and avoiding chromosomal lesions.</text>
</comment>
<keyword evidence="7 11" id="KW-0464">Manganese</keyword>
<comment type="catalytic activity">
    <reaction evidence="9 11">
        <text>XTP + H2O = XDP + phosphate + H(+)</text>
        <dbReference type="Rhea" id="RHEA:28406"/>
        <dbReference type="ChEBI" id="CHEBI:15377"/>
        <dbReference type="ChEBI" id="CHEBI:15378"/>
        <dbReference type="ChEBI" id="CHEBI:43474"/>
        <dbReference type="ChEBI" id="CHEBI:59884"/>
        <dbReference type="ChEBI" id="CHEBI:61314"/>
        <dbReference type="EC" id="3.6.1.73"/>
    </reaction>
</comment>
<dbReference type="InterPro" id="IPR026533">
    <property type="entry name" value="NTPase/PRRC1"/>
</dbReference>
<comment type="caution">
    <text evidence="11">Lacks conserved residue(s) required for the propagation of feature annotation.</text>
</comment>
<evidence type="ECO:0000256" key="8">
    <source>
        <dbReference type="ARBA" id="ARBA00048174"/>
    </source>
</evidence>
<proteinExistence type="inferred from homology"/>
<dbReference type="GO" id="GO:0006772">
    <property type="term" value="P:thiamine metabolic process"/>
    <property type="evidence" value="ECO:0007669"/>
    <property type="project" value="TreeGrafter"/>
</dbReference>
<dbReference type="Proteomes" id="UP000000238">
    <property type="component" value="Chromosome"/>
</dbReference>
<evidence type="ECO:0000256" key="2">
    <source>
        <dbReference type="ARBA" id="ARBA00022723"/>
    </source>
</evidence>
<evidence type="ECO:0000256" key="6">
    <source>
        <dbReference type="ARBA" id="ARBA00023080"/>
    </source>
</evidence>
<keyword evidence="6 11" id="KW-0546">Nucleotide metabolism</keyword>
<keyword evidence="3 11" id="KW-0547">Nucleotide-binding</keyword>
<organism evidence="13 14">
    <name type="scientific">Hahella chejuensis (strain KCTC 2396)</name>
    <dbReference type="NCBI Taxonomy" id="349521"/>
    <lineage>
        <taxon>Bacteria</taxon>
        <taxon>Pseudomonadati</taxon>
        <taxon>Pseudomonadota</taxon>
        <taxon>Gammaproteobacteria</taxon>
        <taxon>Oceanospirillales</taxon>
        <taxon>Hahellaceae</taxon>
        <taxon>Hahella</taxon>
    </lineage>
</organism>
<dbReference type="GO" id="GO:0103023">
    <property type="term" value="F:ITPase activity"/>
    <property type="evidence" value="ECO:0007669"/>
    <property type="project" value="UniProtKB-EC"/>
</dbReference>
<evidence type="ECO:0000256" key="10">
    <source>
        <dbReference type="ARBA" id="ARBA00060855"/>
    </source>
</evidence>
<gene>
    <name evidence="13" type="ordered locus">HCH_00446</name>
</gene>
<dbReference type="GO" id="GO:0009117">
    <property type="term" value="P:nucleotide metabolic process"/>
    <property type="evidence" value="ECO:0007669"/>
    <property type="project" value="UniProtKB-KW"/>
</dbReference>
<keyword evidence="2 11" id="KW-0479">Metal-binding</keyword>
<comment type="subunit">
    <text evidence="11">Homodimer.</text>
</comment>
<name>Q2SPR8_HAHCH</name>
<comment type="cofactor">
    <cofactor evidence="11">
        <name>Mg(2+)</name>
        <dbReference type="ChEBI" id="CHEBI:18420"/>
    </cofactor>
    <cofactor evidence="11">
        <name>Mn(2+)</name>
        <dbReference type="ChEBI" id="CHEBI:29035"/>
    </cofactor>
    <text evidence="11">Binds 1 divalent metal cation per subunit; can use either Mg(2+) or Mn(2+).</text>
</comment>
<comment type="catalytic activity">
    <reaction evidence="8 11">
        <text>ITP + H2O = IDP + phosphate + H(+)</text>
        <dbReference type="Rhea" id="RHEA:28330"/>
        <dbReference type="ChEBI" id="CHEBI:15377"/>
        <dbReference type="ChEBI" id="CHEBI:15378"/>
        <dbReference type="ChEBI" id="CHEBI:43474"/>
        <dbReference type="ChEBI" id="CHEBI:58280"/>
        <dbReference type="ChEBI" id="CHEBI:61402"/>
        <dbReference type="EC" id="3.6.1.73"/>
    </reaction>
</comment>
<dbReference type="GO" id="GO:0046872">
    <property type="term" value="F:metal ion binding"/>
    <property type="evidence" value="ECO:0007669"/>
    <property type="project" value="UniProtKB-KW"/>
</dbReference>
<dbReference type="InterPro" id="IPR050299">
    <property type="entry name" value="YjjX_NTPase"/>
</dbReference>
<sequence length="177" mass="19248">MSMEVIVASVNPVKVNAARNGFNRCFPGLQIQCIGAPTESGVASQPLTDDETLQGALNRVQAAREVHPSADYWVSFEGGVDRIRSQLFAVAWVAVGHRDDISYARSAALPLPQAVVEMMDQGMELGEANDRLFGTQNSKQQTGAIGLLTRDLLSRESLYADTLILALTRFTLPEVRT</sequence>
<dbReference type="NCBIfam" id="TIGR00258">
    <property type="entry name" value="inosine/xanthosine triphosphatase"/>
    <property type="match status" value="1"/>
</dbReference>
<comment type="cofactor">
    <cofactor evidence="1">
        <name>Mn(2+)</name>
        <dbReference type="ChEBI" id="CHEBI:29035"/>
    </cofactor>
</comment>
<evidence type="ECO:0000256" key="9">
    <source>
        <dbReference type="ARBA" id="ARBA00048781"/>
    </source>
</evidence>